<evidence type="ECO:0000256" key="2">
    <source>
        <dbReference type="ARBA" id="ARBA00023136"/>
    </source>
</evidence>
<dbReference type="Proteomes" id="UP001206312">
    <property type="component" value="Unassembled WGS sequence"/>
</dbReference>
<dbReference type="RefSeq" id="WP_252742152.1">
    <property type="nucleotide sequence ID" value="NZ_JAMXIB010000013.1"/>
</dbReference>
<dbReference type="Pfam" id="PF01103">
    <property type="entry name" value="Omp85"/>
    <property type="match status" value="1"/>
</dbReference>
<reference evidence="5 6" key="1">
    <citation type="submission" date="2022-06" db="EMBL/GenBank/DDBJ databases">
        <authorList>
            <person name="Xuan X."/>
        </authorList>
    </citation>
    <scope>NUCLEOTIDE SEQUENCE [LARGE SCALE GENOMIC DNA]</scope>
    <source>
        <strain evidence="5 6">2V75</strain>
    </source>
</reference>
<organism evidence="5 6">
    <name type="scientific">Robiginitalea marina</name>
    <dbReference type="NCBI Taxonomy" id="2954105"/>
    <lineage>
        <taxon>Bacteria</taxon>
        <taxon>Pseudomonadati</taxon>
        <taxon>Bacteroidota</taxon>
        <taxon>Flavobacteriia</taxon>
        <taxon>Flavobacteriales</taxon>
        <taxon>Flavobacteriaceae</taxon>
        <taxon>Robiginitalea</taxon>
    </lineage>
</organism>
<proteinExistence type="predicted"/>
<keyword evidence="3" id="KW-0732">Signal</keyword>
<evidence type="ECO:0000256" key="3">
    <source>
        <dbReference type="SAM" id="SignalP"/>
    </source>
</evidence>
<evidence type="ECO:0000313" key="5">
    <source>
        <dbReference type="EMBL" id="MCO5725780.1"/>
    </source>
</evidence>
<comment type="subcellular location">
    <subcellularLocation>
        <location evidence="1">Membrane</location>
    </subcellularLocation>
</comment>
<feature type="chain" id="PRO_5045759408" evidence="3">
    <location>
        <begin position="21"/>
        <end position="369"/>
    </location>
</feature>
<keyword evidence="6" id="KW-1185">Reference proteome</keyword>
<comment type="caution">
    <text evidence="5">The sequence shown here is derived from an EMBL/GenBank/DDBJ whole genome shotgun (WGS) entry which is preliminary data.</text>
</comment>
<protein>
    <submittedName>
        <fullName evidence="5">Outer membrane protein assembly factor</fullName>
    </submittedName>
</protein>
<keyword evidence="2" id="KW-0472">Membrane</keyword>
<evidence type="ECO:0000256" key="1">
    <source>
        <dbReference type="ARBA" id="ARBA00004370"/>
    </source>
</evidence>
<feature type="domain" description="Bacterial surface antigen (D15)" evidence="4">
    <location>
        <begin position="127"/>
        <end position="369"/>
    </location>
</feature>
<evidence type="ECO:0000259" key="4">
    <source>
        <dbReference type="Pfam" id="PF01103"/>
    </source>
</evidence>
<feature type="signal peptide" evidence="3">
    <location>
        <begin position="1"/>
        <end position="20"/>
    </location>
</feature>
<accession>A0ABT1B1P4</accession>
<dbReference type="EMBL" id="JAMXIB010000013">
    <property type="protein sequence ID" value="MCO5725780.1"/>
    <property type="molecule type" value="Genomic_DNA"/>
</dbReference>
<evidence type="ECO:0000313" key="6">
    <source>
        <dbReference type="Proteomes" id="UP001206312"/>
    </source>
</evidence>
<gene>
    <name evidence="5" type="ORF">NG653_13010</name>
</gene>
<sequence>MRCFLPLLLLLLIFPFQATAQRDDGAIIRSDTLNNKSGLKLIGIPVIFSTPETGFGFGGGGQLFLTGEKNIFKSRKSNILFTGIYTANAQLVIQALPQIYFGSGDYYLDGVYEYRVYPNFFWGIGNNTPESNEEAYDMTSHKFRADFLKRLPPSLNFGLRFNFENHQVTEVEEGGLLDAGDIPGSDRAVIVGLGAIFNLDTRDQVEDPKGGYFVSFSAQFSSENFGATHGFNRFITDLRAYRPLGKKGLLAARLYLENNFGEVPFQAKAQFGGGDMARGYFKGRFINDQMYVLTAEYRWRFLPRWSLAAFGLMGEVGDTNQDFFKAPHFSMGGGVRFKILKEQNTLVRLDYGIGEEGNSGVYFGVNQAF</sequence>
<dbReference type="Gene3D" id="2.40.160.50">
    <property type="entry name" value="membrane protein fhac: a member of the omp85/tpsb transporter family"/>
    <property type="match status" value="1"/>
</dbReference>
<dbReference type="InterPro" id="IPR000184">
    <property type="entry name" value="Bac_surfAg_D15"/>
</dbReference>
<name>A0ABT1B1P4_9FLAO</name>